<accession>A0AAV7M584</accession>
<organism evidence="2 3">
    <name type="scientific">Pleurodeles waltl</name>
    <name type="common">Iberian ribbed newt</name>
    <dbReference type="NCBI Taxonomy" id="8319"/>
    <lineage>
        <taxon>Eukaryota</taxon>
        <taxon>Metazoa</taxon>
        <taxon>Chordata</taxon>
        <taxon>Craniata</taxon>
        <taxon>Vertebrata</taxon>
        <taxon>Euteleostomi</taxon>
        <taxon>Amphibia</taxon>
        <taxon>Batrachia</taxon>
        <taxon>Caudata</taxon>
        <taxon>Salamandroidea</taxon>
        <taxon>Salamandridae</taxon>
        <taxon>Pleurodelinae</taxon>
        <taxon>Pleurodeles</taxon>
    </lineage>
</organism>
<keyword evidence="3" id="KW-1185">Reference proteome</keyword>
<evidence type="ECO:0000313" key="2">
    <source>
        <dbReference type="EMBL" id="KAJ1098941.1"/>
    </source>
</evidence>
<name>A0AAV7M584_PLEWA</name>
<proteinExistence type="predicted"/>
<evidence type="ECO:0000313" key="3">
    <source>
        <dbReference type="Proteomes" id="UP001066276"/>
    </source>
</evidence>
<gene>
    <name evidence="2" type="ORF">NDU88_004048</name>
</gene>
<sequence>MYRDECNRLLGNTRHYKRLSRDPTIDVQEEITFLVSKGKENNWITDHEASYLIQTNPKIPYFYILPKVHKGKIPPPGRPIVSGIGSALEPLSKFVDFFLQPIVKRIPTYLKDTTHVLLLLESIAFDKSKELLITLDVESLYTNIPQEATLEVISNLLDVHMGGSQTQTPPGFILDLAHLALTRNYFKLEDSFFLQTQGTSMGSTFAPSLACLYVDHIERHTILHEDNPYRDQIKLWKRYIDDVLLIWTGSKEEAQAFAIWLNGANPFLTFTMNIADPNIIIKPADKGGATVILPYKMYRDECNRLLGNTRHYKRLSRDPTIDVQEEITFLVSKGKEDNWITDHEASYLIQTNPKIPYFYILPKVHKGKIPPPGRPIVSGIGSALEPLSKFVDFFLQPIVKRIPTYLKDTTHVLLLLESIAFDKSKELLITLDVESLYTNIPQEATLEVISNLLDVHMGGSQTQTPPGFILDLAHLALTRNYFKFEDSFFLQTQGTSMGSTFAPSLACLYVDHIERHTILHEDNPYRDQIKLWKRYIDDVLLIWTGSKEEAQAFAIWLNGANPFLTFTMNIGVLGIVVGTKKEVLPAQVRWNFGPSKRV</sequence>
<feature type="domain" description="Reverse transcriptase" evidence="1">
    <location>
        <begin position="342"/>
        <end position="598"/>
    </location>
</feature>
<dbReference type="Pfam" id="PF00078">
    <property type="entry name" value="RVT_1"/>
    <property type="match status" value="1"/>
</dbReference>
<dbReference type="InterPro" id="IPR000477">
    <property type="entry name" value="RT_dom"/>
</dbReference>
<feature type="domain" description="Reverse transcriptase" evidence="1">
    <location>
        <begin position="1"/>
        <end position="291"/>
    </location>
</feature>
<protein>
    <recommendedName>
        <fullName evidence="1">Reverse transcriptase domain-containing protein</fullName>
    </recommendedName>
</protein>
<comment type="caution">
    <text evidence="2">The sequence shown here is derived from an EMBL/GenBank/DDBJ whole genome shotgun (WGS) entry which is preliminary data.</text>
</comment>
<dbReference type="Proteomes" id="UP001066276">
    <property type="component" value="Chromosome 10"/>
</dbReference>
<reference evidence="2" key="1">
    <citation type="journal article" date="2022" name="bioRxiv">
        <title>Sequencing and chromosome-scale assembly of the giantPleurodeles waltlgenome.</title>
        <authorList>
            <person name="Brown T."/>
            <person name="Elewa A."/>
            <person name="Iarovenko S."/>
            <person name="Subramanian E."/>
            <person name="Araus A.J."/>
            <person name="Petzold A."/>
            <person name="Susuki M."/>
            <person name="Suzuki K.-i.T."/>
            <person name="Hayashi T."/>
            <person name="Toyoda A."/>
            <person name="Oliveira C."/>
            <person name="Osipova E."/>
            <person name="Leigh N.D."/>
            <person name="Simon A."/>
            <person name="Yun M.H."/>
        </authorList>
    </citation>
    <scope>NUCLEOTIDE SEQUENCE</scope>
    <source>
        <strain evidence="2">20211129_DDA</strain>
        <tissue evidence="2">Liver</tissue>
    </source>
</reference>
<dbReference type="PROSITE" id="PS50878">
    <property type="entry name" value="RT_POL"/>
    <property type="match status" value="2"/>
</dbReference>
<evidence type="ECO:0000259" key="1">
    <source>
        <dbReference type="PROSITE" id="PS50878"/>
    </source>
</evidence>
<dbReference type="PANTHER" id="PTHR21301">
    <property type="entry name" value="REVERSE TRANSCRIPTASE"/>
    <property type="match status" value="1"/>
</dbReference>
<dbReference type="PANTHER" id="PTHR21301:SF12">
    <property type="match status" value="1"/>
</dbReference>
<dbReference type="EMBL" id="JANPWB010000014">
    <property type="protein sequence ID" value="KAJ1098941.1"/>
    <property type="molecule type" value="Genomic_DNA"/>
</dbReference>
<dbReference type="AlphaFoldDB" id="A0AAV7M584"/>